<dbReference type="EMBL" id="JAUSVY010000004">
    <property type="protein sequence ID" value="MDQ0505221.1"/>
    <property type="molecule type" value="Genomic_DNA"/>
</dbReference>
<name>A0ABU0LDK3_XANAG</name>
<feature type="compositionally biased region" description="Basic and acidic residues" evidence="1">
    <location>
        <begin position="43"/>
        <end position="61"/>
    </location>
</feature>
<sequence length="83" mass="8977">MSTVIAFPPARDTAAQAVADRPRAELSGPRVVILPVVRIERHGNEGREMDREAEREMERDAGAPVRLDAARAPRGVGPSGRAH</sequence>
<feature type="region of interest" description="Disordered" evidence="1">
    <location>
        <begin position="43"/>
        <end position="83"/>
    </location>
</feature>
<comment type="caution">
    <text evidence="2">The sequence shown here is derived from an EMBL/GenBank/DDBJ whole genome shotgun (WGS) entry which is preliminary data.</text>
</comment>
<dbReference type="Proteomes" id="UP001241747">
    <property type="component" value="Unassembled WGS sequence"/>
</dbReference>
<evidence type="ECO:0000256" key="1">
    <source>
        <dbReference type="SAM" id="MobiDB-lite"/>
    </source>
</evidence>
<accession>A0ABU0LDK3</accession>
<reference evidence="2 3" key="1">
    <citation type="submission" date="2023-07" db="EMBL/GenBank/DDBJ databases">
        <title>Genomic Encyclopedia of Type Strains, Phase IV (KMG-IV): sequencing the most valuable type-strain genomes for metagenomic binning, comparative biology and taxonomic classification.</title>
        <authorList>
            <person name="Goeker M."/>
        </authorList>
    </citation>
    <scope>NUCLEOTIDE SEQUENCE [LARGE SCALE GENOMIC DNA]</scope>
    <source>
        <strain evidence="2 3">DSM 3770</strain>
    </source>
</reference>
<organism evidence="2 3">
    <name type="scientific">Xanthobacter agilis</name>
    <dbReference type="NCBI Taxonomy" id="47492"/>
    <lineage>
        <taxon>Bacteria</taxon>
        <taxon>Pseudomonadati</taxon>
        <taxon>Pseudomonadota</taxon>
        <taxon>Alphaproteobacteria</taxon>
        <taxon>Hyphomicrobiales</taxon>
        <taxon>Xanthobacteraceae</taxon>
        <taxon>Xanthobacter</taxon>
    </lineage>
</organism>
<dbReference type="RefSeq" id="WP_393980808.1">
    <property type="nucleotide sequence ID" value="NZ_JBAFWK010000016.1"/>
</dbReference>
<protein>
    <submittedName>
        <fullName evidence="2">Uncharacterized protein</fullName>
    </submittedName>
</protein>
<evidence type="ECO:0000313" key="2">
    <source>
        <dbReference type="EMBL" id="MDQ0505221.1"/>
    </source>
</evidence>
<evidence type="ECO:0000313" key="3">
    <source>
        <dbReference type="Proteomes" id="UP001241747"/>
    </source>
</evidence>
<proteinExistence type="predicted"/>
<keyword evidence="3" id="KW-1185">Reference proteome</keyword>
<gene>
    <name evidence="2" type="ORF">QOZ94_002017</name>
</gene>